<gene>
    <name evidence="2" type="ORF">CKY47_27445</name>
</gene>
<feature type="domain" description="DUF397" evidence="1">
    <location>
        <begin position="4"/>
        <end position="55"/>
    </location>
</feature>
<evidence type="ECO:0000313" key="2">
    <source>
        <dbReference type="EMBL" id="MDQ2587656.1"/>
    </source>
</evidence>
<dbReference type="Pfam" id="PF04149">
    <property type="entry name" value="DUF397"/>
    <property type="match status" value="1"/>
</dbReference>
<accession>A0ABU0X695</accession>
<protein>
    <submittedName>
        <fullName evidence="2">DUF397 domain-containing protein</fullName>
    </submittedName>
</protein>
<sequence length="58" mass="6034">MTTTWRKSSRSGSGANNCVEVALGATTARVRDSKSPASGELVFGATGFARFRAALNGR</sequence>
<keyword evidence="3" id="KW-1185">Reference proteome</keyword>
<organism evidence="2 3">
    <name type="scientific">Saccharothrix yanglingensis</name>
    <dbReference type="NCBI Taxonomy" id="659496"/>
    <lineage>
        <taxon>Bacteria</taxon>
        <taxon>Bacillati</taxon>
        <taxon>Actinomycetota</taxon>
        <taxon>Actinomycetes</taxon>
        <taxon>Pseudonocardiales</taxon>
        <taxon>Pseudonocardiaceae</taxon>
        <taxon>Saccharothrix</taxon>
    </lineage>
</organism>
<dbReference type="EMBL" id="NSDM01000013">
    <property type="protein sequence ID" value="MDQ2587656.1"/>
    <property type="molecule type" value="Genomic_DNA"/>
</dbReference>
<name>A0ABU0X695_9PSEU</name>
<reference evidence="2 3" key="1">
    <citation type="submission" date="2017-06" db="EMBL/GenBank/DDBJ databases">
        <title>Cultured bacterium strain Saccharothrix yanglingensis Hhs.015.</title>
        <authorList>
            <person name="Xia Y."/>
        </authorList>
    </citation>
    <scope>NUCLEOTIDE SEQUENCE [LARGE SCALE GENOMIC DNA]</scope>
    <source>
        <strain evidence="2 3">Hhs.015</strain>
    </source>
</reference>
<dbReference type="Proteomes" id="UP001225605">
    <property type="component" value="Unassembled WGS sequence"/>
</dbReference>
<dbReference type="RefSeq" id="WP_306749261.1">
    <property type="nucleotide sequence ID" value="NZ_NSDM01000013.1"/>
</dbReference>
<dbReference type="InterPro" id="IPR007278">
    <property type="entry name" value="DUF397"/>
</dbReference>
<proteinExistence type="predicted"/>
<evidence type="ECO:0000259" key="1">
    <source>
        <dbReference type="Pfam" id="PF04149"/>
    </source>
</evidence>
<evidence type="ECO:0000313" key="3">
    <source>
        <dbReference type="Proteomes" id="UP001225605"/>
    </source>
</evidence>
<comment type="caution">
    <text evidence="2">The sequence shown here is derived from an EMBL/GenBank/DDBJ whole genome shotgun (WGS) entry which is preliminary data.</text>
</comment>